<comment type="caution">
    <text evidence="1">The sequence shown here is derived from an EMBL/GenBank/DDBJ whole genome shotgun (WGS) entry which is preliminary data.</text>
</comment>
<dbReference type="Proteomes" id="UP000288805">
    <property type="component" value="Unassembled WGS sequence"/>
</dbReference>
<dbReference type="AlphaFoldDB" id="A0A438FAY4"/>
<reference evidence="1 2" key="1">
    <citation type="journal article" date="2018" name="PLoS Genet.">
        <title>Population sequencing reveals clonal diversity and ancestral inbreeding in the grapevine cultivar Chardonnay.</title>
        <authorList>
            <person name="Roach M.J."/>
            <person name="Johnson D.L."/>
            <person name="Bohlmann J."/>
            <person name="van Vuuren H.J."/>
            <person name="Jones S.J."/>
            <person name="Pretorius I.S."/>
            <person name="Schmidt S.A."/>
            <person name="Borneman A.R."/>
        </authorList>
    </citation>
    <scope>NUCLEOTIDE SEQUENCE [LARGE SCALE GENOMIC DNA]</scope>
    <source>
        <strain evidence="2">cv. Chardonnay</strain>
        <tissue evidence="1">Leaf</tissue>
    </source>
</reference>
<gene>
    <name evidence="1" type="ORF">CK203_116771</name>
</gene>
<name>A0A438FAY4_VITVI</name>
<evidence type="ECO:0000313" key="2">
    <source>
        <dbReference type="Proteomes" id="UP000288805"/>
    </source>
</evidence>
<sequence length="283" mass="31597">MPNIEHYSEIGCPKIHLRLYSTVMRAHGIDDTQLVALFPMSLSGVAQRCADIDVSERELEAIGQRPDESIFSFVSCRRAKVAGMIDQPKEQDQIDTVLQNLQARFAKRLVGIPFQDLKSLVHAVFSVEEVIAQGLWTDTAHSLNSKGKKPIGSSSRFGEDLIDLGLVNLSGPSVTINPQPTHSTHAVPTPSSLQKIDLDVDAVQLRALFILIMVVIRVVEFEIVILEMDRHGASRFESLHMTFGMIRETNFMRRWMGGHHFMSPFTISPSHIELLVASPLIFT</sequence>
<proteinExistence type="predicted"/>
<protein>
    <submittedName>
        <fullName evidence="1">Uncharacterized protein</fullName>
    </submittedName>
</protein>
<accession>A0A438FAY4</accession>
<organism evidence="1 2">
    <name type="scientific">Vitis vinifera</name>
    <name type="common">Grape</name>
    <dbReference type="NCBI Taxonomy" id="29760"/>
    <lineage>
        <taxon>Eukaryota</taxon>
        <taxon>Viridiplantae</taxon>
        <taxon>Streptophyta</taxon>
        <taxon>Embryophyta</taxon>
        <taxon>Tracheophyta</taxon>
        <taxon>Spermatophyta</taxon>
        <taxon>Magnoliopsida</taxon>
        <taxon>eudicotyledons</taxon>
        <taxon>Gunneridae</taxon>
        <taxon>Pentapetalae</taxon>
        <taxon>rosids</taxon>
        <taxon>Vitales</taxon>
        <taxon>Vitaceae</taxon>
        <taxon>Viteae</taxon>
        <taxon>Vitis</taxon>
    </lineage>
</organism>
<evidence type="ECO:0000313" key="1">
    <source>
        <dbReference type="EMBL" id="RVW57106.1"/>
    </source>
</evidence>
<dbReference type="EMBL" id="QGNW01001067">
    <property type="protein sequence ID" value="RVW57106.1"/>
    <property type="molecule type" value="Genomic_DNA"/>
</dbReference>